<feature type="compositionally biased region" description="Basic and acidic residues" evidence="1">
    <location>
        <begin position="144"/>
        <end position="153"/>
    </location>
</feature>
<feature type="compositionally biased region" description="Basic and acidic residues" evidence="1">
    <location>
        <begin position="162"/>
        <end position="172"/>
    </location>
</feature>
<comment type="caution">
    <text evidence="2">The sequence shown here is derived from an EMBL/GenBank/DDBJ whole genome shotgun (WGS) entry which is preliminary data.</text>
</comment>
<dbReference type="AlphaFoldDB" id="A0A438DVJ8"/>
<organism evidence="2 3">
    <name type="scientific">Vitis vinifera</name>
    <name type="common">Grape</name>
    <dbReference type="NCBI Taxonomy" id="29760"/>
    <lineage>
        <taxon>Eukaryota</taxon>
        <taxon>Viridiplantae</taxon>
        <taxon>Streptophyta</taxon>
        <taxon>Embryophyta</taxon>
        <taxon>Tracheophyta</taxon>
        <taxon>Spermatophyta</taxon>
        <taxon>Magnoliopsida</taxon>
        <taxon>eudicotyledons</taxon>
        <taxon>Gunneridae</taxon>
        <taxon>Pentapetalae</taxon>
        <taxon>rosids</taxon>
        <taxon>Vitales</taxon>
        <taxon>Vitaceae</taxon>
        <taxon>Viteae</taxon>
        <taxon>Vitis</taxon>
    </lineage>
</organism>
<dbReference type="PANTHER" id="PTHR34222">
    <property type="entry name" value="GAG_PRE-INTEGRS DOMAIN-CONTAINING PROTEIN"/>
    <property type="match status" value="1"/>
</dbReference>
<accession>A0A438DVJ8</accession>
<feature type="region of interest" description="Disordered" evidence="1">
    <location>
        <begin position="143"/>
        <end position="172"/>
    </location>
</feature>
<evidence type="ECO:0000313" key="3">
    <source>
        <dbReference type="Proteomes" id="UP000288805"/>
    </source>
</evidence>
<dbReference type="PANTHER" id="PTHR34222:SF40">
    <property type="match status" value="1"/>
</dbReference>
<proteinExistence type="predicted"/>
<name>A0A438DVJ8_VITVI</name>
<gene>
    <name evidence="2" type="ORF">CK203_085926</name>
</gene>
<sequence length="209" mass="24123">MLWYKPIQMLETLLRYFELKNQVHQTARVVHDCILPQTAKLMPIFDVLVGLNLELDLIRGQILRKMLPSLGEVHAQVHGEEKRTVMMGPFIQEISPLKVVHDNTHASQFKTMQRGSAYKDSLWGDYCKKSRHIRDKCWKLHKKPQNEQREKSNKAFQGTTGEETKGATAEEKLNSASMLEKSPFTKEQLGLLYKLFREYKLASSSCAFA</sequence>
<dbReference type="EMBL" id="QGNW01001481">
    <property type="protein sequence ID" value="RVW39494.1"/>
    <property type="molecule type" value="Genomic_DNA"/>
</dbReference>
<evidence type="ECO:0000313" key="2">
    <source>
        <dbReference type="EMBL" id="RVW39494.1"/>
    </source>
</evidence>
<reference evidence="2 3" key="1">
    <citation type="journal article" date="2018" name="PLoS Genet.">
        <title>Population sequencing reveals clonal diversity and ancestral inbreeding in the grapevine cultivar Chardonnay.</title>
        <authorList>
            <person name="Roach M.J."/>
            <person name="Johnson D.L."/>
            <person name="Bohlmann J."/>
            <person name="van Vuuren H.J."/>
            <person name="Jones S.J."/>
            <person name="Pretorius I.S."/>
            <person name="Schmidt S.A."/>
            <person name="Borneman A.R."/>
        </authorList>
    </citation>
    <scope>NUCLEOTIDE SEQUENCE [LARGE SCALE GENOMIC DNA]</scope>
    <source>
        <strain evidence="3">cv. Chardonnay</strain>
        <tissue evidence="2">Leaf</tissue>
    </source>
</reference>
<dbReference type="Proteomes" id="UP000288805">
    <property type="component" value="Unassembled WGS sequence"/>
</dbReference>
<evidence type="ECO:0000256" key="1">
    <source>
        <dbReference type="SAM" id="MobiDB-lite"/>
    </source>
</evidence>
<protein>
    <submittedName>
        <fullName evidence="2">Uncharacterized protein</fullName>
    </submittedName>
</protein>